<protein>
    <submittedName>
        <fullName evidence="1">Uncharacterized protein</fullName>
    </submittedName>
</protein>
<gene>
    <name evidence="1" type="ORF">OEA41_005925</name>
</gene>
<reference evidence="1" key="1">
    <citation type="submission" date="2022-11" db="EMBL/GenBank/DDBJ databases">
        <title>Chromosomal genome sequence assembly and mating type (MAT) locus characterization of the leprose asexual lichenized fungus Lepraria neglecta (Nyl.) Erichsen.</title>
        <authorList>
            <person name="Allen J.L."/>
            <person name="Pfeffer B."/>
        </authorList>
    </citation>
    <scope>NUCLEOTIDE SEQUENCE</scope>
    <source>
        <strain evidence="1">Allen 5258</strain>
    </source>
</reference>
<evidence type="ECO:0000313" key="2">
    <source>
        <dbReference type="Proteomes" id="UP001276659"/>
    </source>
</evidence>
<dbReference type="Gene3D" id="1.25.40.10">
    <property type="entry name" value="Tetratricopeptide repeat domain"/>
    <property type="match status" value="1"/>
</dbReference>
<sequence length="325" mass="36782">MADASEMEQSKALELIAKLDRGSGILILLFYLEIRIGETVIQDLEEFCVRSLPLEPGETFSLCSCLQPLILEGVNGLIKHDDDTGGLIFPQRLLDVMKPLLGDQAEAAFYNAIKSVHDYLPDSGILRYNLPESRHRCQAYAPHVLKLNSTFKEHLPRTLDKHMRLKLFDVLLNCAWYLLDTGAVEDAHQLVSSAETIEETIRPLESRRAGYLRAYLAFINSLIAFRSKDHQIAKKKLEHSRAYYKHAFKEIDENLVAATLQITAVYLKYGLYTGVPAAFDGVRKDIDMKLLAPKTKTEISIDLAKAYSGLRDYDSALAYHEKTYQ</sequence>
<dbReference type="AlphaFoldDB" id="A0AAE0DK54"/>
<dbReference type="Proteomes" id="UP001276659">
    <property type="component" value="Unassembled WGS sequence"/>
</dbReference>
<comment type="caution">
    <text evidence="1">The sequence shown here is derived from an EMBL/GenBank/DDBJ whole genome shotgun (WGS) entry which is preliminary data.</text>
</comment>
<dbReference type="EMBL" id="JASNWA010000007">
    <property type="protein sequence ID" value="KAK3172601.1"/>
    <property type="molecule type" value="Genomic_DNA"/>
</dbReference>
<proteinExistence type="predicted"/>
<name>A0AAE0DK54_9LECA</name>
<organism evidence="1 2">
    <name type="scientific">Lepraria neglecta</name>
    <dbReference type="NCBI Taxonomy" id="209136"/>
    <lineage>
        <taxon>Eukaryota</taxon>
        <taxon>Fungi</taxon>
        <taxon>Dikarya</taxon>
        <taxon>Ascomycota</taxon>
        <taxon>Pezizomycotina</taxon>
        <taxon>Lecanoromycetes</taxon>
        <taxon>OSLEUM clade</taxon>
        <taxon>Lecanoromycetidae</taxon>
        <taxon>Lecanorales</taxon>
        <taxon>Lecanorineae</taxon>
        <taxon>Stereocaulaceae</taxon>
        <taxon>Lepraria</taxon>
    </lineage>
</organism>
<keyword evidence="2" id="KW-1185">Reference proteome</keyword>
<evidence type="ECO:0000313" key="1">
    <source>
        <dbReference type="EMBL" id="KAK3172601.1"/>
    </source>
</evidence>
<dbReference type="InterPro" id="IPR011990">
    <property type="entry name" value="TPR-like_helical_dom_sf"/>
</dbReference>
<accession>A0AAE0DK54</accession>